<dbReference type="EC" id="2.7.13.3" evidence="2"/>
<dbReference type="SUPFAM" id="SSF47384">
    <property type="entry name" value="Homodimeric domain of signal transducing histidine kinase"/>
    <property type="match status" value="1"/>
</dbReference>
<dbReference type="Gene3D" id="3.30.565.10">
    <property type="entry name" value="Histidine kinase-like ATPase, C-terminal domain"/>
    <property type="match status" value="1"/>
</dbReference>
<dbReference type="SMART" id="SM00387">
    <property type="entry name" value="HATPase_c"/>
    <property type="match status" value="1"/>
</dbReference>
<dbReference type="InterPro" id="IPR004358">
    <property type="entry name" value="Sig_transdc_His_kin-like_C"/>
</dbReference>
<feature type="domain" description="Response regulatory" evidence="8">
    <location>
        <begin position="475"/>
        <end position="593"/>
    </location>
</feature>
<keyword evidence="6" id="KW-0472">Membrane</keyword>
<dbReference type="CDD" id="cd00082">
    <property type="entry name" value="HisKA"/>
    <property type="match status" value="1"/>
</dbReference>
<dbReference type="InterPro" id="IPR036097">
    <property type="entry name" value="HisK_dim/P_sf"/>
</dbReference>
<comment type="caution">
    <text evidence="9">The sequence shown here is derived from an EMBL/GenBank/DDBJ whole genome shotgun (WGS) entry which is preliminary data.</text>
</comment>
<dbReference type="Gene3D" id="1.10.287.130">
    <property type="match status" value="1"/>
</dbReference>
<dbReference type="InterPro" id="IPR003594">
    <property type="entry name" value="HATPase_dom"/>
</dbReference>
<dbReference type="PRINTS" id="PR00344">
    <property type="entry name" value="BCTRLSENSOR"/>
</dbReference>
<dbReference type="SMART" id="SM00448">
    <property type="entry name" value="REC"/>
    <property type="match status" value="1"/>
</dbReference>
<dbReference type="Pfam" id="PF00072">
    <property type="entry name" value="Response_reg"/>
    <property type="match status" value="1"/>
</dbReference>
<dbReference type="InterPro" id="IPR001789">
    <property type="entry name" value="Sig_transdc_resp-reg_receiver"/>
</dbReference>
<dbReference type="SUPFAM" id="SSF55874">
    <property type="entry name" value="ATPase domain of HSP90 chaperone/DNA topoisomerase II/histidine kinase"/>
    <property type="match status" value="1"/>
</dbReference>
<accession>A0ABS3STM4</accession>
<evidence type="ECO:0000256" key="1">
    <source>
        <dbReference type="ARBA" id="ARBA00000085"/>
    </source>
</evidence>
<proteinExistence type="predicted"/>
<dbReference type="PANTHER" id="PTHR45339:SF1">
    <property type="entry name" value="HYBRID SIGNAL TRANSDUCTION HISTIDINE KINASE J"/>
    <property type="match status" value="1"/>
</dbReference>
<dbReference type="Pfam" id="PF00512">
    <property type="entry name" value="HisKA"/>
    <property type="match status" value="1"/>
</dbReference>
<evidence type="ECO:0000256" key="6">
    <source>
        <dbReference type="SAM" id="Phobius"/>
    </source>
</evidence>
<organism evidence="9 10">
    <name type="scientific">Gelidibacter pelagius</name>
    <dbReference type="NCBI Taxonomy" id="2819985"/>
    <lineage>
        <taxon>Bacteria</taxon>
        <taxon>Pseudomonadati</taxon>
        <taxon>Bacteroidota</taxon>
        <taxon>Flavobacteriia</taxon>
        <taxon>Flavobacteriales</taxon>
        <taxon>Flavobacteriaceae</taxon>
        <taxon>Gelidibacter</taxon>
    </lineage>
</organism>
<keyword evidence="6" id="KW-0812">Transmembrane</keyword>
<feature type="transmembrane region" description="Helical" evidence="6">
    <location>
        <begin position="83"/>
        <end position="102"/>
    </location>
</feature>
<feature type="domain" description="Histidine kinase" evidence="7">
    <location>
        <begin position="231"/>
        <end position="453"/>
    </location>
</feature>
<dbReference type="PANTHER" id="PTHR45339">
    <property type="entry name" value="HYBRID SIGNAL TRANSDUCTION HISTIDINE KINASE J"/>
    <property type="match status" value="1"/>
</dbReference>
<dbReference type="PROSITE" id="PS50109">
    <property type="entry name" value="HIS_KIN"/>
    <property type="match status" value="1"/>
</dbReference>
<feature type="modified residue" description="4-aspartylphosphate" evidence="5">
    <location>
        <position position="524"/>
    </location>
</feature>
<evidence type="ECO:0000259" key="8">
    <source>
        <dbReference type="PROSITE" id="PS50110"/>
    </source>
</evidence>
<reference evidence="9 10" key="1">
    <citation type="submission" date="2021-03" db="EMBL/GenBank/DDBJ databases">
        <title>Gelidibacter sp. nov., isolated from costal sediment.</title>
        <authorList>
            <person name="Lun K.-Y."/>
        </authorList>
    </citation>
    <scope>NUCLEOTIDE SEQUENCE [LARGE SCALE GENOMIC DNA]</scope>
    <source>
        <strain evidence="9 10">DF109</strain>
    </source>
</reference>
<dbReference type="SUPFAM" id="SSF52172">
    <property type="entry name" value="CheY-like"/>
    <property type="match status" value="1"/>
</dbReference>
<evidence type="ECO:0000313" key="9">
    <source>
        <dbReference type="EMBL" id="MBO3099041.1"/>
    </source>
</evidence>
<keyword evidence="4" id="KW-0902">Two-component regulatory system</keyword>
<name>A0ABS3STM4_9FLAO</name>
<evidence type="ECO:0000256" key="5">
    <source>
        <dbReference type="PROSITE-ProRule" id="PRU00169"/>
    </source>
</evidence>
<dbReference type="PROSITE" id="PS50110">
    <property type="entry name" value="RESPONSE_REGULATORY"/>
    <property type="match status" value="1"/>
</dbReference>
<feature type="transmembrane region" description="Helical" evidence="6">
    <location>
        <begin position="166"/>
        <end position="187"/>
    </location>
</feature>
<evidence type="ECO:0000256" key="4">
    <source>
        <dbReference type="ARBA" id="ARBA00023012"/>
    </source>
</evidence>
<dbReference type="RefSeq" id="WP_208234159.1">
    <property type="nucleotide sequence ID" value="NZ_JAGEVG010000013.1"/>
</dbReference>
<feature type="transmembrane region" description="Helical" evidence="6">
    <location>
        <begin position="30"/>
        <end position="51"/>
    </location>
</feature>
<comment type="catalytic activity">
    <reaction evidence="1">
        <text>ATP + protein L-histidine = ADP + protein N-phospho-L-histidine.</text>
        <dbReference type="EC" id="2.7.13.3"/>
    </reaction>
</comment>
<dbReference type="InterPro" id="IPR005467">
    <property type="entry name" value="His_kinase_dom"/>
</dbReference>
<keyword evidence="10" id="KW-1185">Reference proteome</keyword>
<dbReference type="SMART" id="SM00388">
    <property type="entry name" value="HisKA"/>
    <property type="match status" value="1"/>
</dbReference>
<dbReference type="InterPro" id="IPR003661">
    <property type="entry name" value="HisK_dim/P_dom"/>
</dbReference>
<gene>
    <name evidence="9" type="ORF">J4051_12225</name>
</gene>
<dbReference type="InterPro" id="IPR036890">
    <property type="entry name" value="HATPase_C_sf"/>
</dbReference>
<dbReference type="Proteomes" id="UP000681315">
    <property type="component" value="Unassembled WGS sequence"/>
</dbReference>
<evidence type="ECO:0000259" key="7">
    <source>
        <dbReference type="PROSITE" id="PS50109"/>
    </source>
</evidence>
<dbReference type="CDD" id="cd17546">
    <property type="entry name" value="REC_hyHK_CKI1_RcsC-like"/>
    <property type="match status" value="1"/>
</dbReference>
<feature type="transmembrane region" description="Helical" evidence="6">
    <location>
        <begin position="58"/>
        <end position="77"/>
    </location>
</feature>
<dbReference type="Gene3D" id="3.40.50.2300">
    <property type="match status" value="1"/>
</dbReference>
<dbReference type="EMBL" id="JAGEVG010000013">
    <property type="protein sequence ID" value="MBO3099041.1"/>
    <property type="molecule type" value="Genomic_DNA"/>
</dbReference>
<protein>
    <recommendedName>
        <fullName evidence="2">histidine kinase</fullName>
        <ecNumber evidence="2">2.7.13.3</ecNumber>
    </recommendedName>
</protein>
<dbReference type="Pfam" id="PF02518">
    <property type="entry name" value="HATPase_c"/>
    <property type="match status" value="1"/>
</dbReference>
<dbReference type="CDD" id="cd16922">
    <property type="entry name" value="HATPase_EvgS-ArcB-TorS-like"/>
    <property type="match status" value="1"/>
</dbReference>
<sequence>MTYIFEKIDRVFSHLIFREKDPIDRARIKMLSYILILYPLFTGILILAYLITGETLHLIRVVFVFTGTLSLLAVAYFTHAWKLVSHVVLFICGLVIWSNLLVYVQGIDLETVQCIWLGCMLSFYMHGSKWGWIYSMIYILPAVIFTAFSSDRLFNLGINPTDQSQISYLFVISYNFLLIIFLHYYFFKEFNRNFLSLTHTKNELKDLNSKLKLSLSEVEKLSNARMEFLSTMSHELRTPLNGVIGMSNILLLQNPREDQEENLALLKFSTENLLSLVNNVLDYNKFDWNKVELENVPFNLSALIKNNFYSIKQKAQKKSLQMVLEIDHKLKDVSVVSDPTRITQILSNLMNNAINFTENGTVSLCVQTKDISDGKMKVHFIIQDTGIGIEPNRQESIFEPYVQAASNTTRHYGGTGLGLPIVRKILGMFNSHVQLESEPNSGTKISFDLELDYEKLPVSKTLERLKGVTDLGHLRVLVAEDNEVNKLVIKKTLEKWNIVPEIAGNGAIAVQKLEQENFDLILMDLFMPVMDGYEATKTIRKFKDPTKASIPIIALTAQFDQKVAQKVLKATMDDYLSKPFNPDDLFKKLNTIANRKVEVYT</sequence>
<evidence type="ECO:0000313" key="10">
    <source>
        <dbReference type="Proteomes" id="UP000681315"/>
    </source>
</evidence>
<keyword evidence="3 5" id="KW-0597">Phosphoprotein</keyword>
<feature type="transmembrane region" description="Helical" evidence="6">
    <location>
        <begin position="132"/>
        <end position="154"/>
    </location>
</feature>
<dbReference type="InterPro" id="IPR011006">
    <property type="entry name" value="CheY-like_superfamily"/>
</dbReference>
<keyword evidence="6" id="KW-1133">Transmembrane helix</keyword>
<evidence type="ECO:0000256" key="2">
    <source>
        <dbReference type="ARBA" id="ARBA00012438"/>
    </source>
</evidence>
<evidence type="ECO:0000256" key="3">
    <source>
        <dbReference type="ARBA" id="ARBA00022553"/>
    </source>
</evidence>